<dbReference type="Pfam" id="PF13852">
    <property type="entry name" value="DUF4197"/>
    <property type="match status" value="1"/>
</dbReference>
<evidence type="ECO:0008006" key="3">
    <source>
        <dbReference type="Google" id="ProtNLM"/>
    </source>
</evidence>
<accession>A0A2T5FYY3</accession>
<sequence length="232" mass="23693">MDRIDRRQLLGLAALLPLAGLAGCATGLGGYGLEEGVRRLLTLSSQRAFGRLLQPGGFYDDELARLAVPDALGGRIGSGRAGAVLGAVMGSAPVRRELAIALNDVAGEAAARAAPVVTDAIRTMSFADAVHVLRGGPHAATDLLQDRIGDALVEALVPEIGTALRSDTADVLATALAAATGIDYRALYQGLASQAASGIFRAIGREEAIIRDDPAATRDPVLIALLGAGGRP</sequence>
<gene>
    <name evidence="1" type="ORF">CLG96_09420</name>
</gene>
<protein>
    <recommendedName>
        <fullName evidence="3">DUF4197 domain-containing protein</fullName>
    </recommendedName>
</protein>
<dbReference type="OrthoDB" id="9789685at2"/>
<dbReference type="InterPro" id="IPR025245">
    <property type="entry name" value="DUF4197"/>
</dbReference>
<keyword evidence="2" id="KW-1185">Reference proteome</keyword>
<comment type="caution">
    <text evidence="1">The sequence shown here is derived from an EMBL/GenBank/DDBJ whole genome shotgun (WGS) entry which is preliminary data.</text>
</comment>
<reference evidence="1 2" key="1">
    <citation type="submission" date="2017-09" db="EMBL/GenBank/DDBJ databases">
        <title>Sphingomonas panjinensis sp.nov., isolated from oil-contaminated soil.</title>
        <authorList>
            <person name="Wang L."/>
            <person name="Chen L."/>
        </authorList>
    </citation>
    <scope>NUCLEOTIDE SEQUENCE [LARGE SCALE GENOMIC DNA]</scope>
    <source>
        <strain evidence="1 2">FW-11</strain>
    </source>
</reference>
<dbReference type="PROSITE" id="PS51257">
    <property type="entry name" value="PROKAR_LIPOPROTEIN"/>
    <property type="match status" value="1"/>
</dbReference>
<dbReference type="AlphaFoldDB" id="A0A2T5FYY3"/>
<name>A0A2T5FYY3_9SPHN</name>
<organism evidence="1 2">
    <name type="scientific">Sphingomonas oleivorans</name>
    <dbReference type="NCBI Taxonomy" id="1735121"/>
    <lineage>
        <taxon>Bacteria</taxon>
        <taxon>Pseudomonadati</taxon>
        <taxon>Pseudomonadota</taxon>
        <taxon>Alphaproteobacteria</taxon>
        <taxon>Sphingomonadales</taxon>
        <taxon>Sphingomonadaceae</taxon>
        <taxon>Sphingomonas</taxon>
    </lineage>
</organism>
<proteinExistence type="predicted"/>
<dbReference type="EMBL" id="NWBU01000007">
    <property type="protein sequence ID" value="PTQ11704.1"/>
    <property type="molecule type" value="Genomic_DNA"/>
</dbReference>
<evidence type="ECO:0000313" key="1">
    <source>
        <dbReference type="EMBL" id="PTQ11704.1"/>
    </source>
</evidence>
<dbReference type="Proteomes" id="UP000244162">
    <property type="component" value="Unassembled WGS sequence"/>
</dbReference>
<evidence type="ECO:0000313" key="2">
    <source>
        <dbReference type="Proteomes" id="UP000244162"/>
    </source>
</evidence>